<feature type="region of interest" description="Disordered" evidence="1">
    <location>
        <begin position="150"/>
        <end position="171"/>
    </location>
</feature>
<sequence>MQYKEEGLIDVSGYIIGFVGAIGKNVVVRGVKFASELQGSIYVKRENKRYNNIPKRSMDNDLARDWYNAEIEKMKILKDRILTLEERARFCFNFRNQARTATRENMKDTKKVIELNTKKPNTSWEKLIEDIKQKKGLTKMEDIYQEIIESSQRTNPEVNSQYGSSKIIPKK</sequence>
<keyword evidence="3" id="KW-1185">Reference proteome</keyword>
<evidence type="ECO:0000313" key="3">
    <source>
        <dbReference type="Proteomes" id="UP000256379"/>
    </source>
</evidence>
<organism evidence="2 3">
    <name type="scientific">Helicobacter didelphidarum</name>
    <dbReference type="NCBI Taxonomy" id="2040648"/>
    <lineage>
        <taxon>Bacteria</taxon>
        <taxon>Pseudomonadati</taxon>
        <taxon>Campylobacterota</taxon>
        <taxon>Epsilonproteobacteria</taxon>
        <taxon>Campylobacterales</taxon>
        <taxon>Helicobacteraceae</taxon>
        <taxon>Helicobacter</taxon>
    </lineage>
</organism>
<reference evidence="2 3" key="1">
    <citation type="submission" date="2018-04" db="EMBL/GenBank/DDBJ databases">
        <title>Novel Campyloabacter and Helicobacter Species and Strains.</title>
        <authorList>
            <person name="Mannion A.J."/>
            <person name="Shen Z."/>
            <person name="Fox J.G."/>
        </authorList>
    </citation>
    <scope>NUCLEOTIDE SEQUENCE [LARGE SCALE GENOMIC DNA]</scope>
    <source>
        <strain evidence="2 3">MIT 17-337</strain>
    </source>
</reference>
<feature type="compositionally biased region" description="Polar residues" evidence="1">
    <location>
        <begin position="150"/>
        <end position="164"/>
    </location>
</feature>
<protein>
    <submittedName>
        <fullName evidence="2">Uncharacterized protein</fullName>
    </submittedName>
</protein>
<comment type="caution">
    <text evidence="2">The sequence shown here is derived from an EMBL/GenBank/DDBJ whole genome shotgun (WGS) entry which is preliminary data.</text>
</comment>
<evidence type="ECO:0000256" key="1">
    <source>
        <dbReference type="SAM" id="MobiDB-lite"/>
    </source>
</evidence>
<dbReference type="AlphaFoldDB" id="A0A3D8I7X8"/>
<dbReference type="OrthoDB" id="5328784at2"/>
<dbReference type="Proteomes" id="UP000256379">
    <property type="component" value="Unassembled WGS sequence"/>
</dbReference>
<accession>A0A3D8I7X8</accession>
<gene>
    <name evidence="2" type="ORF">CQA53_10755</name>
</gene>
<proteinExistence type="predicted"/>
<evidence type="ECO:0000313" key="2">
    <source>
        <dbReference type="EMBL" id="RDU60631.1"/>
    </source>
</evidence>
<name>A0A3D8I7X8_9HELI</name>
<dbReference type="EMBL" id="NXLQ01000082">
    <property type="protein sequence ID" value="RDU60631.1"/>
    <property type="molecule type" value="Genomic_DNA"/>
</dbReference>